<keyword evidence="1" id="KW-1133">Transmembrane helix</keyword>
<feature type="transmembrane region" description="Helical" evidence="1">
    <location>
        <begin position="41"/>
        <end position="62"/>
    </location>
</feature>
<feature type="transmembrane region" description="Helical" evidence="1">
    <location>
        <begin position="115"/>
        <end position="144"/>
    </location>
</feature>
<dbReference type="KEGG" id="afg:AFULGI_00008690"/>
<dbReference type="GeneID" id="24794385"/>
<keyword evidence="1" id="KW-0812">Transmembrane</keyword>
<dbReference type="AlphaFoldDB" id="A0A075WJC0"/>
<dbReference type="Proteomes" id="UP000028501">
    <property type="component" value="Chromosome"/>
</dbReference>
<proteinExistence type="predicted"/>
<reference evidence="2 3" key="1">
    <citation type="submission" date="2013-07" db="EMBL/GenBank/DDBJ databases">
        <title>Genome of Archaeoglobus fulgidus.</title>
        <authorList>
            <person name="Fiebig A."/>
            <person name="Birkeland N.-K."/>
        </authorList>
    </citation>
    <scope>NUCLEOTIDE SEQUENCE [LARGE SCALE GENOMIC DNA]</scope>
    <source>
        <strain evidence="2 3">DSM 8774</strain>
    </source>
</reference>
<gene>
    <name evidence="2" type="ORF">AFULGI_00008690</name>
</gene>
<feature type="transmembrane region" description="Helical" evidence="1">
    <location>
        <begin position="336"/>
        <end position="357"/>
    </location>
</feature>
<accession>A0A075WJC0</accession>
<sequence>MAVQHHMQEDPLIAAGLFIILFLVLILPFRVRKIEENLEPFFLIMGIVAVTVSGLWSLELIIEALETPVRITEVMGIPVGIFQVVLIVGLIIHYYNKQVYSFLVAVLKKLGIKVFAFLVVTVFGLASSIISVIVSAVILAEIALVMPLERKSKVEFVVIACFAVGFGAALTPVGEPLSTIVVKKLNEDFFYLIELVGEYIIPSVIILGIYAAMRVGGVSVKEIEIPEYTETLRTVVIRAVRVYVFIAALVLLGEGFTPIIYWYISKIPPEIIYWVNMVSAILDNATLAAAEIGPQLTELQIKGALMGLIISGGMLIPGNIPNIVVAGRLRITMGEWARIGVPLGLIMMTIFFVIIYVL</sequence>
<dbReference type="Pfam" id="PF07854">
    <property type="entry name" value="DUF1646"/>
    <property type="match status" value="1"/>
</dbReference>
<keyword evidence="1" id="KW-0472">Membrane</keyword>
<feature type="transmembrane region" description="Helical" evidence="1">
    <location>
        <begin position="304"/>
        <end position="324"/>
    </location>
</feature>
<name>A0A075WJC0_ARCFL</name>
<dbReference type="HOGENOM" id="CLU_822987_0_0_2"/>
<feature type="transmembrane region" description="Helical" evidence="1">
    <location>
        <begin position="12"/>
        <end position="29"/>
    </location>
</feature>
<evidence type="ECO:0000313" key="3">
    <source>
        <dbReference type="Proteomes" id="UP000028501"/>
    </source>
</evidence>
<feature type="transmembrane region" description="Helical" evidence="1">
    <location>
        <begin position="189"/>
        <end position="212"/>
    </location>
</feature>
<dbReference type="InterPro" id="IPR012443">
    <property type="entry name" value="DUF1646"/>
</dbReference>
<organism evidence="2 3">
    <name type="scientific">Archaeoglobus fulgidus DSM 8774</name>
    <dbReference type="NCBI Taxonomy" id="1344584"/>
    <lineage>
        <taxon>Archaea</taxon>
        <taxon>Methanobacteriati</taxon>
        <taxon>Methanobacteriota</taxon>
        <taxon>Archaeoglobi</taxon>
        <taxon>Archaeoglobales</taxon>
        <taxon>Archaeoglobaceae</taxon>
        <taxon>Archaeoglobus</taxon>
    </lineage>
</organism>
<feature type="transmembrane region" description="Helical" evidence="1">
    <location>
        <begin position="74"/>
        <end position="95"/>
    </location>
</feature>
<evidence type="ECO:0000313" key="2">
    <source>
        <dbReference type="EMBL" id="AIG97663.1"/>
    </source>
</evidence>
<feature type="transmembrane region" description="Helical" evidence="1">
    <location>
        <begin position="156"/>
        <end position="174"/>
    </location>
</feature>
<evidence type="ECO:0000256" key="1">
    <source>
        <dbReference type="SAM" id="Phobius"/>
    </source>
</evidence>
<dbReference type="PIRSF" id="PIRSF019205">
    <property type="entry name" value="DUF1646"/>
    <property type="match status" value="1"/>
</dbReference>
<feature type="transmembrane region" description="Helical" evidence="1">
    <location>
        <begin position="242"/>
        <end position="265"/>
    </location>
</feature>
<dbReference type="RefSeq" id="WP_010878290.1">
    <property type="nucleotide sequence ID" value="NZ_CP006577.1"/>
</dbReference>
<protein>
    <submittedName>
        <fullName evidence="2">Putative cation transporter</fullName>
    </submittedName>
</protein>
<dbReference type="EMBL" id="CP006577">
    <property type="protein sequence ID" value="AIG97663.1"/>
    <property type="molecule type" value="Genomic_DNA"/>
</dbReference>